<dbReference type="InterPro" id="IPR049790">
    <property type="entry name" value="Rv3655c/TadE"/>
</dbReference>
<accession>A0A9W6CST8</accession>
<proteinExistence type="predicted"/>
<dbReference type="NCBIfam" id="NF041390">
    <property type="entry name" value="TadE_Rv3655c"/>
    <property type="match status" value="1"/>
</dbReference>
<reference evidence="1" key="1">
    <citation type="submission" date="2022-12" db="EMBL/GenBank/DDBJ databases">
        <title>Reference genome sequencing for broad-spectrum identification of bacterial and archaeal isolates by mass spectrometry.</title>
        <authorList>
            <person name="Sekiguchi Y."/>
            <person name="Tourlousse D.M."/>
        </authorList>
    </citation>
    <scope>NUCLEOTIDE SEQUENCE</scope>
    <source>
        <strain evidence="1">14</strain>
    </source>
</reference>
<dbReference type="EMBL" id="BSDP01000001">
    <property type="protein sequence ID" value="GLI26179.1"/>
    <property type="molecule type" value="Genomic_DNA"/>
</dbReference>
<evidence type="ECO:0000313" key="2">
    <source>
        <dbReference type="Proteomes" id="UP001144396"/>
    </source>
</evidence>
<dbReference type="AlphaFoldDB" id="A0A9W6CST8"/>
<protein>
    <recommendedName>
        <fullName evidence="3">Pilus assembly protein TadE</fullName>
    </recommendedName>
</protein>
<organism evidence="1 2">
    <name type="scientific">Agromyces rhizosphaerae</name>
    <dbReference type="NCBI Taxonomy" id="88374"/>
    <lineage>
        <taxon>Bacteria</taxon>
        <taxon>Bacillati</taxon>
        <taxon>Actinomycetota</taxon>
        <taxon>Actinomycetes</taxon>
        <taxon>Micrococcales</taxon>
        <taxon>Microbacteriaceae</taxon>
        <taxon>Agromyces</taxon>
    </lineage>
</organism>
<evidence type="ECO:0000313" key="1">
    <source>
        <dbReference type="EMBL" id="GLI26179.1"/>
    </source>
</evidence>
<sequence length="102" mass="10214">MTAELAAALPAVALVLAICLGGVGLLARHAALADSAADAARALGRGEADDRARDIVARVAPGAHVVVEHDGGFVCVRVREPAPMALLPLDAAARACALEGGW</sequence>
<name>A0A9W6CST8_9MICO</name>
<dbReference type="Proteomes" id="UP001144396">
    <property type="component" value="Unassembled WGS sequence"/>
</dbReference>
<dbReference type="RefSeq" id="WP_281882178.1">
    <property type="nucleotide sequence ID" value="NZ_BSDP01000001.1"/>
</dbReference>
<comment type="caution">
    <text evidence="1">The sequence shown here is derived from an EMBL/GenBank/DDBJ whole genome shotgun (WGS) entry which is preliminary data.</text>
</comment>
<keyword evidence="2" id="KW-1185">Reference proteome</keyword>
<gene>
    <name evidence="1" type="ORF">ARHIZOSPH14_04210</name>
</gene>
<evidence type="ECO:0008006" key="3">
    <source>
        <dbReference type="Google" id="ProtNLM"/>
    </source>
</evidence>